<accession>A0A518K4N4</accession>
<dbReference type="KEGG" id="bmei:Spa11_09070"/>
<evidence type="ECO:0000313" key="2">
    <source>
        <dbReference type="Proteomes" id="UP000316426"/>
    </source>
</evidence>
<gene>
    <name evidence="1" type="ORF">Spa11_09070</name>
</gene>
<name>A0A518K4N4_9BACT</name>
<protein>
    <recommendedName>
        <fullName evidence="3">Apea-like HEPN domain-containing protein</fullName>
    </recommendedName>
</protein>
<dbReference type="Proteomes" id="UP000316426">
    <property type="component" value="Chromosome"/>
</dbReference>
<reference evidence="1 2" key="1">
    <citation type="submission" date="2019-02" db="EMBL/GenBank/DDBJ databases">
        <title>Deep-cultivation of Planctomycetes and their phenomic and genomic characterization uncovers novel biology.</title>
        <authorList>
            <person name="Wiegand S."/>
            <person name="Jogler M."/>
            <person name="Boedeker C."/>
            <person name="Pinto D."/>
            <person name="Vollmers J."/>
            <person name="Rivas-Marin E."/>
            <person name="Kohn T."/>
            <person name="Peeters S.H."/>
            <person name="Heuer A."/>
            <person name="Rast P."/>
            <person name="Oberbeckmann S."/>
            <person name="Bunk B."/>
            <person name="Jeske O."/>
            <person name="Meyerdierks A."/>
            <person name="Storesund J.E."/>
            <person name="Kallscheuer N."/>
            <person name="Luecker S."/>
            <person name="Lage O.M."/>
            <person name="Pohl T."/>
            <person name="Merkel B.J."/>
            <person name="Hornburger P."/>
            <person name="Mueller R.-W."/>
            <person name="Bruemmer F."/>
            <person name="Labrenz M."/>
            <person name="Spormann A.M."/>
            <person name="Op den Camp H."/>
            <person name="Overmann J."/>
            <person name="Amann R."/>
            <person name="Jetten M.S.M."/>
            <person name="Mascher T."/>
            <person name="Medema M.H."/>
            <person name="Devos D.P."/>
            <person name="Kaster A.-K."/>
            <person name="Ovreas L."/>
            <person name="Rohde M."/>
            <person name="Galperin M.Y."/>
            <person name="Jogler C."/>
        </authorList>
    </citation>
    <scope>NUCLEOTIDE SEQUENCE [LARGE SCALE GENOMIC DNA]</scope>
    <source>
        <strain evidence="1 2">Spa11</strain>
    </source>
</reference>
<organism evidence="1 2">
    <name type="scientific">Botrimarina mediterranea</name>
    <dbReference type="NCBI Taxonomy" id="2528022"/>
    <lineage>
        <taxon>Bacteria</taxon>
        <taxon>Pseudomonadati</taxon>
        <taxon>Planctomycetota</taxon>
        <taxon>Planctomycetia</taxon>
        <taxon>Pirellulales</taxon>
        <taxon>Lacipirellulaceae</taxon>
        <taxon>Botrimarina</taxon>
    </lineage>
</organism>
<dbReference type="EMBL" id="CP036349">
    <property type="protein sequence ID" value="QDV72725.1"/>
    <property type="molecule type" value="Genomic_DNA"/>
</dbReference>
<proteinExistence type="predicted"/>
<evidence type="ECO:0000313" key="1">
    <source>
        <dbReference type="EMBL" id="QDV72725.1"/>
    </source>
</evidence>
<evidence type="ECO:0008006" key="3">
    <source>
        <dbReference type="Google" id="ProtNLM"/>
    </source>
</evidence>
<keyword evidence="2" id="KW-1185">Reference proteome</keyword>
<dbReference type="AlphaFoldDB" id="A0A518K4N4"/>
<sequence length="293" mass="33561">MVVESYSIQKVPEYVDRLKSLQHLVDITTDEHRVTRNTGTHAITATATLVGDKMPSALPWDQVIDSIDDICVLLSLFSSRCVFAADKAIVENPDHVILQDSREWPWGGTIRCSAKYETAESPQPGHKWCGDVSLEKAVGTAMKVIRRQDWRDRYDCGYPLISAYWAFQQRTINSAFVQCWTLLEMLFALDNRSWMSSDAIRKCSASEKVAFLLVRYALRSSLTDSEKRRVNELASVRNRLVHFGRLPDTERAREHAVMLIRITEWIVAAILELTPSHVFNTVDRLEEFLTSRR</sequence>